<dbReference type="Proteomes" id="UP001189429">
    <property type="component" value="Unassembled WGS sequence"/>
</dbReference>
<dbReference type="Gene3D" id="3.80.10.10">
    <property type="entry name" value="Ribonuclease Inhibitor"/>
    <property type="match status" value="1"/>
</dbReference>
<dbReference type="SUPFAM" id="SSF52047">
    <property type="entry name" value="RNI-like"/>
    <property type="match status" value="1"/>
</dbReference>
<gene>
    <name evidence="2" type="ORF">PCOR1329_LOCUS9466</name>
</gene>
<name>A0ABN9Q7C7_9DINO</name>
<evidence type="ECO:0000313" key="2">
    <source>
        <dbReference type="EMBL" id="CAK0801684.1"/>
    </source>
</evidence>
<protein>
    <submittedName>
        <fullName evidence="2">Uncharacterized protein</fullName>
    </submittedName>
</protein>
<comment type="caution">
    <text evidence="2">The sequence shown here is derived from an EMBL/GenBank/DDBJ whole genome shotgun (WGS) entry which is preliminary data.</text>
</comment>
<feature type="region of interest" description="Disordered" evidence="1">
    <location>
        <begin position="115"/>
        <end position="137"/>
    </location>
</feature>
<reference evidence="2" key="1">
    <citation type="submission" date="2023-10" db="EMBL/GenBank/DDBJ databases">
        <authorList>
            <person name="Chen Y."/>
            <person name="Shah S."/>
            <person name="Dougan E. K."/>
            <person name="Thang M."/>
            <person name="Chan C."/>
        </authorList>
    </citation>
    <scope>NUCLEOTIDE SEQUENCE [LARGE SCALE GENOMIC DNA]</scope>
</reference>
<organism evidence="2 3">
    <name type="scientific">Prorocentrum cordatum</name>
    <dbReference type="NCBI Taxonomy" id="2364126"/>
    <lineage>
        <taxon>Eukaryota</taxon>
        <taxon>Sar</taxon>
        <taxon>Alveolata</taxon>
        <taxon>Dinophyceae</taxon>
        <taxon>Prorocentrales</taxon>
        <taxon>Prorocentraceae</taxon>
        <taxon>Prorocentrum</taxon>
    </lineage>
</organism>
<proteinExistence type="predicted"/>
<keyword evidence="3" id="KW-1185">Reference proteome</keyword>
<accession>A0ABN9Q7C7</accession>
<sequence length="137" mass="14324">MSLLALLHRVRTNDFSLKRLVIDDILLFDLGLRGTQVDIAGIALANALKVNGVLESVMVESLAVGDTAGVAFAEALKANQKVKALQLTGGLLSNTTMAALAELRRHLAALDSHQRAEASVAGPRRGGSRSGSPLALT</sequence>
<dbReference type="EMBL" id="CAUYUJ010002636">
    <property type="protein sequence ID" value="CAK0801684.1"/>
    <property type="molecule type" value="Genomic_DNA"/>
</dbReference>
<feature type="non-terminal residue" evidence="2">
    <location>
        <position position="137"/>
    </location>
</feature>
<evidence type="ECO:0000256" key="1">
    <source>
        <dbReference type="SAM" id="MobiDB-lite"/>
    </source>
</evidence>
<dbReference type="InterPro" id="IPR032675">
    <property type="entry name" value="LRR_dom_sf"/>
</dbReference>
<evidence type="ECO:0000313" key="3">
    <source>
        <dbReference type="Proteomes" id="UP001189429"/>
    </source>
</evidence>